<name>A0A4Q8LDR4_9GAMM</name>
<evidence type="ECO:0000313" key="2">
    <source>
        <dbReference type="EMBL" id="TAA27064.1"/>
    </source>
</evidence>
<dbReference type="EMBL" id="SHMC01000002">
    <property type="protein sequence ID" value="TAA27064.1"/>
    <property type="molecule type" value="Genomic_DNA"/>
</dbReference>
<sequence>MQPALETERLLLRPYLATDAADVQRLAGDARVADTTANIPHPYPDGAAQAWIAAQASALAAGTRIAYAVTLRRDGALIGTVDLHEMSRTHARAMLGYWIGVPYWGQGYATEATRRLIDHGHTAHGLSRIGGACLARNPASARVMEKAGLRLEGRLVAHECKHGVFEDLLLYGRILPDRISSPSPA</sequence>
<dbReference type="PROSITE" id="PS51186">
    <property type="entry name" value="GNAT"/>
    <property type="match status" value="1"/>
</dbReference>
<dbReference type="AlphaFoldDB" id="A0A4Q8LDR4"/>
<comment type="caution">
    <text evidence="2">The sequence shown here is derived from an EMBL/GenBank/DDBJ whole genome shotgun (WGS) entry which is preliminary data.</text>
</comment>
<evidence type="ECO:0000259" key="1">
    <source>
        <dbReference type="PROSITE" id="PS51186"/>
    </source>
</evidence>
<protein>
    <submittedName>
        <fullName evidence="2">N-acetyltransferase</fullName>
    </submittedName>
</protein>
<dbReference type="SUPFAM" id="SSF55729">
    <property type="entry name" value="Acyl-CoA N-acyltransferases (Nat)"/>
    <property type="match status" value="1"/>
</dbReference>
<evidence type="ECO:0000313" key="3">
    <source>
        <dbReference type="Proteomes" id="UP000292627"/>
    </source>
</evidence>
<dbReference type="InterPro" id="IPR051531">
    <property type="entry name" value="N-acetyltransferase"/>
</dbReference>
<dbReference type="GO" id="GO:0016747">
    <property type="term" value="F:acyltransferase activity, transferring groups other than amino-acyl groups"/>
    <property type="evidence" value="ECO:0007669"/>
    <property type="project" value="InterPro"/>
</dbReference>
<dbReference type="Pfam" id="PF13302">
    <property type="entry name" value="Acetyltransf_3"/>
    <property type="match status" value="1"/>
</dbReference>
<dbReference type="InterPro" id="IPR016181">
    <property type="entry name" value="Acyl_CoA_acyltransferase"/>
</dbReference>
<dbReference type="InterPro" id="IPR000182">
    <property type="entry name" value="GNAT_dom"/>
</dbReference>
<dbReference type="Gene3D" id="3.40.630.30">
    <property type="match status" value="1"/>
</dbReference>
<feature type="domain" description="N-acetyltransferase" evidence="1">
    <location>
        <begin position="10"/>
        <end position="171"/>
    </location>
</feature>
<keyword evidence="2" id="KW-0808">Transferase</keyword>
<reference evidence="2 3" key="1">
    <citation type="submission" date="2019-02" db="EMBL/GenBank/DDBJ databases">
        <title>WGS of Pseudoxanthomonas species novum from clinical isolates.</title>
        <authorList>
            <person name="Bernier A.-M."/>
            <person name="Bernard K."/>
            <person name="Vachon A."/>
        </authorList>
    </citation>
    <scope>NUCLEOTIDE SEQUENCE [LARGE SCALE GENOMIC DNA]</scope>
    <source>
        <strain evidence="2 3">NML171200</strain>
    </source>
</reference>
<organism evidence="2 3">
    <name type="scientific">Pseudoxanthomonas winnipegensis</name>
    <dbReference type="NCBI Taxonomy" id="2480810"/>
    <lineage>
        <taxon>Bacteria</taxon>
        <taxon>Pseudomonadati</taxon>
        <taxon>Pseudomonadota</taxon>
        <taxon>Gammaproteobacteria</taxon>
        <taxon>Lysobacterales</taxon>
        <taxon>Lysobacteraceae</taxon>
        <taxon>Pseudoxanthomonas</taxon>
    </lineage>
</organism>
<dbReference type="OrthoDB" id="9801656at2"/>
<dbReference type="RefSeq" id="WP_130550914.1">
    <property type="nucleotide sequence ID" value="NZ_SHMC01000002.1"/>
</dbReference>
<dbReference type="PANTHER" id="PTHR43792">
    <property type="entry name" value="GNAT FAMILY, PUTATIVE (AFU_ORTHOLOGUE AFUA_3G00765)-RELATED-RELATED"/>
    <property type="match status" value="1"/>
</dbReference>
<dbReference type="Proteomes" id="UP000292627">
    <property type="component" value="Unassembled WGS sequence"/>
</dbReference>
<proteinExistence type="predicted"/>
<gene>
    <name evidence="2" type="ORF">EA660_07630</name>
</gene>
<accession>A0A4Q8LDR4</accession>